<keyword evidence="1" id="KW-0812">Transmembrane</keyword>
<keyword evidence="1" id="KW-1133">Transmembrane helix</keyword>
<comment type="caution">
    <text evidence="2">The sequence shown here is derived from an EMBL/GenBank/DDBJ whole genome shotgun (WGS) entry which is preliminary data.</text>
</comment>
<keyword evidence="1" id="KW-0472">Membrane</keyword>
<feature type="transmembrane region" description="Helical" evidence="1">
    <location>
        <begin position="25"/>
        <end position="49"/>
    </location>
</feature>
<name>A0A937HHH7_9PROT</name>
<protein>
    <recommendedName>
        <fullName evidence="4">CoxF protein</fullName>
    </recommendedName>
</protein>
<evidence type="ECO:0000256" key="1">
    <source>
        <dbReference type="SAM" id="Phobius"/>
    </source>
</evidence>
<gene>
    <name evidence="2" type="ORF">ISQ19_06170</name>
</gene>
<proteinExistence type="predicted"/>
<reference evidence="2" key="1">
    <citation type="submission" date="2020-10" db="EMBL/GenBank/DDBJ databases">
        <title>Microbiome of the Black Sea water column analyzed by genome centric metagenomics.</title>
        <authorList>
            <person name="Cabello-Yeves P.J."/>
            <person name="Callieri C."/>
            <person name="Picazo A."/>
            <person name="Mehrshad M."/>
            <person name="Haro-Moreno J.M."/>
            <person name="Roda-Garcia J."/>
            <person name="Dzembekova N."/>
            <person name="Slabakova V."/>
            <person name="Slabakova N."/>
            <person name="Moncheva S."/>
            <person name="Rodriguez-Valera F."/>
        </authorList>
    </citation>
    <scope>NUCLEOTIDE SEQUENCE</scope>
    <source>
        <strain evidence="2">BS307-5m-G5</strain>
    </source>
</reference>
<dbReference type="Proteomes" id="UP000785783">
    <property type="component" value="Unassembled WGS sequence"/>
</dbReference>
<evidence type="ECO:0000313" key="2">
    <source>
        <dbReference type="EMBL" id="MBL6762264.1"/>
    </source>
</evidence>
<organism evidence="2 3">
    <name type="scientific">PS1 clade bacterium</name>
    <dbReference type="NCBI Taxonomy" id="2175152"/>
    <lineage>
        <taxon>Bacteria</taxon>
        <taxon>Pseudomonadati</taxon>
        <taxon>Pseudomonadota</taxon>
        <taxon>Alphaproteobacteria</taxon>
        <taxon>PS1 clade</taxon>
    </lineage>
</organism>
<accession>A0A937HHH7</accession>
<evidence type="ECO:0000313" key="3">
    <source>
        <dbReference type="Proteomes" id="UP000785783"/>
    </source>
</evidence>
<dbReference type="EMBL" id="JADHOK010000095">
    <property type="protein sequence ID" value="MBL6762264.1"/>
    <property type="molecule type" value="Genomic_DNA"/>
</dbReference>
<sequence length="56" mass="6545">MNDEIEKQEDTVWTEELLRQRRKRAAIMAVALLAFISLFFWVTLIKLGANIANRPL</sequence>
<dbReference type="AlphaFoldDB" id="A0A937HHH7"/>
<evidence type="ECO:0008006" key="4">
    <source>
        <dbReference type="Google" id="ProtNLM"/>
    </source>
</evidence>